<dbReference type="OrthoDB" id="3267806at2759"/>
<feature type="transmembrane region" description="Helical" evidence="1">
    <location>
        <begin position="37"/>
        <end position="54"/>
    </location>
</feature>
<dbReference type="InParanoid" id="A0A409YPQ4"/>
<keyword evidence="1" id="KW-0812">Transmembrane</keyword>
<feature type="transmembrane region" description="Helical" evidence="1">
    <location>
        <begin position="142"/>
        <end position="165"/>
    </location>
</feature>
<dbReference type="EMBL" id="NHTK01000868">
    <property type="protein sequence ID" value="PPR04984.1"/>
    <property type="molecule type" value="Genomic_DNA"/>
</dbReference>
<evidence type="ECO:0000313" key="3">
    <source>
        <dbReference type="Proteomes" id="UP000284842"/>
    </source>
</evidence>
<evidence type="ECO:0000313" key="2">
    <source>
        <dbReference type="EMBL" id="PPR04984.1"/>
    </source>
</evidence>
<keyword evidence="3" id="KW-1185">Reference proteome</keyword>
<reference evidence="2 3" key="1">
    <citation type="journal article" date="2018" name="Evol. Lett.">
        <title>Horizontal gene cluster transfer increased hallucinogenic mushroom diversity.</title>
        <authorList>
            <person name="Reynolds H.T."/>
            <person name="Vijayakumar V."/>
            <person name="Gluck-Thaler E."/>
            <person name="Korotkin H.B."/>
            <person name="Matheny P.B."/>
            <person name="Slot J.C."/>
        </authorList>
    </citation>
    <scope>NUCLEOTIDE SEQUENCE [LARGE SCALE GENOMIC DNA]</scope>
    <source>
        <strain evidence="2 3">2629</strain>
    </source>
</reference>
<evidence type="ECO:0000256" key="1">
    <source>
        <dbReference type="SAM" id="Phobius"/>
    </source>
</evidence>
<organism evidence="2 3">
    <name type="scientific">Panaeolus cyanescens</name>
    <dbReference type="NCBI Taxonomy" id="181874"/>
    <lineage>
        <taxon>Eukaryota</taxon>
        <taxon>Fungi</taxon>
        <taxon>Dikarya</taxon>
        <taxon>Basidiomycota</taxon>
        <taxon>Agaricomycotina</taxon>
        <taxon>Agaricomycetes</taxon>
        <taxon>Agaricomycetidae</taxon>
        <taxon>Agaricales</taxon>
        <taxon>Agaricineae</taxon>
        <taxon>Galeropsidaceae</taxon>
        <taxon>Panaeolus</taxon>
    </lineage>
</organism>
<keyword evidence="1" id="KW-1133">Transmembrane helix</keyword>
<feature type="transmembrane region" description="Helical" evidence="1">
    <location>
        <begin position="108"/>
        <end position="130"/>
    </location>
</feature>
<proteinExistence type="predicted"/>
<feature type="transmembrane region" description="Helical" evidence="1">
    <location>
        <begin position="215"/>
        <end position="239"/>
    </location>
</feature>
<dbReference type="AlphaFoldDB" id="A0A409YPQ4"/>
<accession>A0A409YPQ4</accession>
<gene>
    <name evidence="2" type="ORF">CVT24_010448</name>
</gene>
<comment type="caution">
    <text evidence="2">The sequence shown here is derived from an EMBL/GenBank/DDBJ whole genome shotgun (WGS) entry which is preliminary data.</text>
</comment>
<keyword evidence="1" id="KW-0472">Membrane</keyword>
<dbReference type="Proteomes" id="UP000284842">
    <property type="component" value="Unassembled WGS sequence"/>
</dbReference>
<feature type="transmembrane region" description="Helical" evidence="1">
    <location>
        <begin position="171"/>
        <end position="194"/>
    </location>
</feature>
<feature type="transmembrane region" description="Helical" evidence="1">
    <location>
        <begin position="66"/>
        <end position="88"/>
    </location>
</feature>
<protein>
    <submittedName>
        <fullName evidence="2">Uncharacterized protein</fullName>
    </submittedName>
</protein>
<name>A0A409YPQ4_9AGAR</name>
<sequence>MSGTLNDPASWKPVGQTSEQIFEDGVKLIAGTTINDVSYGIVLTLYFMCINALIQQYQERTHRIRSIFSAVYITIMFAAGTFYCAVNAREAQLAFVDNPNLPGDAVAYNAYTFDTPFNVAGVVSFFLTAWMNDALLSITGRFGVSMGMVALIETVLPTRSFWAAISLKFVMAYYALTVAYTVLITSLMTLRILLARREFIKATGQKGYGAQYLSIATMIVESSALYSVWGLVFLGLYIANHPVQYVFLASLSEVQVSGVLVIVSTGKAWSADTTHVLSRNGQDKTQEKSRMTAIVFYHSRGGTSTNDTSASYTNPAPFPLHKVSTGEDVDSVTV</sequence>